<protein>
    <recommendedName>
        <fullName evidence="2">argininosuccinate synthase</fullName>
        <ecNumber evidence="2">6.3.4.5</ecNumber>
    </recommendedName>
</protein>
<feature type="domain" description="Arginosuccinate synthase C-terminal" evidence="9">
    <location>
        <begin position="189"/>
        <end position="353"/>
    </location>
</feature>
<keyword evidence="4" id="KW-0436">Ligase</keyword>
<dbReference type="InterPro" id="IPR048268">
    <property type="entry name" value="Arginosuc_syn_C"/>
</dbReference>
<dbReference type="EMBL" id="FJUY01000001">
    <property type="protein sequence ID" value="CZT14696.1"/>
    <property type="molecule type" value="Genomic_DNA"/>
</dbReference>
<keyword evidence="3" id="KW-0055">Arginine biosynthesis</keyword>
<dbReference type="Pfam" id="PF20979">
    <property type="entry name" value="Arginosuc_syn_C"/>
    <property type="match status" value="1"/>
</dbReference>
<evidence type="ECO:0000259" key="8">
    <source>
        <dbReference type="Pfam" id="PF00764"/>
    </source>
</evidence>
<evidence type="ECO:0000256" key="1">
    <source>
        <dbReference type="ARBA" id="ARBA00004967"/>
    </source>
</evidence>
<dbReference type="GO" id="GO:0000050">
    <property type="term" value="P:urea cycle"/>
    <property type="evidence" value="ECO:0007669"/>
    <property type="project" value="TreeGrafter"/>
</dbReference>
<dbReference type="InterPro" id="IPR048267">
    <property type="entry name" value="Arginosuc_syn_N"/>
</dbReference>
<dbReference type="GO" id="GO:0004055">
    <property type="term" value="F:argininosuccinate synthase activity"/>
    <property type="evidence" value="ECO:0007669"/>
    <property type="project" value="UniProtKB-EC"/>
</dbReference>
<dbReference type="GO" id="GO:0005524">
    <property type="term" value="F:ATP binding"/>
    <property type="evidence" value="ECO:0007669"/>
    <property type="project" value="UniProtKB-KW"/>
</dbReference>
<evidence type="ECO:0000259" key="9">
    <source>
        <dbReference type="Pfam" id="PF20979"/>
    </source>
</evidence>
<dbReference type="SUPFAM" id="SSF52402">
    <property type="entry name" value="Adenine nucleotide alpha hydrolases-like"/>
    <property type="match status" value="1"/>
</dbReference>
<dbReference type="AlphaFoldDB" id="A0A2D3UUS8"/>
<dbReference type="UniPathway" id="UPA00068">
    <property type="reaction ID" value="UER00113"/>
</dbReference>
<dbReference type="GO" id="GO:0000053">
    <property type="term" value="P:argininosuccinate metabolic process"/>
    <property type="evidence" value="ECO:0007669"/>
    <property type="project" value="TreeGrafter"/>
</dbReference>
<accession>A0A2D3UUS8</accession>
<evidence type="ECO:0000256" key="5">
    <source>
        <dbReference type="ARBA" id="ARBA00022605"/>
    </source>
</evidence>
<proteinExistence type="predicted"/>
<keyword evidence="11" id="KW-1185">Reference proteome</keyword>
<dbReference type="Pfam" id="PF00764">
    <property type="entry name" value="Arginosuc_synth"/>
    <property type="match status" value="1"/>
</dbReference>
<dbReference type="EC" id="6.3.4.5" evidence="2"/>
<feature type="domain" description="Arginosuccinate synthase-like N-terminal" evidence="8">
    <location>
        <begin position="23"/>
        <end position="152"/>
    </location>
</feature>
<organism evidence="10 11">
    <name type="scientific">Ramularia collo-cygni</name>
    <dbReference type="NCBI Taxonomy" id="112498"/>
    <lineage>
        <taxon>Eukaryota</taxon>
        <taxon>Fungi</taxon>
        <taxon>Dikarya</taxon>
        <taxon>Ascomycota</taxon>
        <taxon>Pezizomycotina</taxon>
        <taxon>Dothideomycetes</taxon>
        <taxon>Dothideomycetidae</taxon>
        <taxon>Mycosphaerellales</taxon>
        <taxon>Mycosphaerellaceae</taxon>
        <taxon>Ramularia</taxon>
    </lineage>
</organism>
<evidence type="ECO:0000256" key="7">
    <source>
        <dbReference type="ARBA" id="ARBA00022840"/>
    </source>
</evidence>
<evidence type="ECO:0000256" key="2">
    <source>
        <dbReference type="ARBA" id="ARBA00012286"/>
    </source>
</evidence>
<dbReference type="SUPFAM" id="SSF69864">
    <property type="entry name" value="Argininosuccinate synthetase, C-terminal domain"/>
    <property type="match status" value="1"/>
</dbReference>
<comment type="pathway">
    <text evidence="1">Amino-acid biosynthesis; L-arginine biosynthesis; L-arginine from L-ornithine and carbamoyl phosphate: step 2/3.</text>
</comment>
<gene>
    <name evidence="10" type="ORF">RCC_12208</name>
</gene>
<dbReference type="OrthoDB" id="288942at2759"/>
<dbReference type="Proteomes" id="UP000225277">
    <property type="component" value="Unassembled WGS sequence"/>
</dbReference>
<reference evidence="10 11" key="1">
    <citation type="submission" date="2016-03" db="EMBL/GenBank/DDBJ databases">
        <authorList>
            <person name="Ploux O."/>
        </authorList>
    </citation>
    <scope>NUCLEOTIDE SEQUENCE [LARGE SCALE GENOMIC DNA]</scope>
    <source>
        <strain evidence="10 11">URUG2</strain>
    </source>
</reference>
<keyword evidence="6" id="KW-0547">Nucleotide-binding</keyword>
<dbReference type="InterPro" id="IPR001518">
    <property type="entry name" value="Arginosuc_synth"/>
</dbReference>
<evidence type="ECO:0000256" key="3">
    <source>
        <dbReference type="ARBA" id="ARBA00022571"/>
    </source>
</evidence>
<dbReference type="PANTHER" id="PTHR11587:SF2">
    <property type="entry name" value="ARGININOSUCCINATE SYNTHASE"/>
    <property type="match status" value="1"/>
</dbReference>
<dbReference type="InterPro" id="IPR024074">
    <property type="entry name" value="AS_cat/multimer_dom_body"/>
</dbReference>
<keyword evidence="7" id="KW-0067">ATP-binding</keyword>
<dbReference type="STRING" id="112498.A0A2D3UUS8"/>
<dbReference type="GO" id="GO:0006526">
    <property type="term" value="P:L-arginine biosynthetic process"/>
    <property type="evidence" value="ECO:0007669"/>
    <property type="project" value="UniProtKB-UniPathway"/>
</dbReference>
<dbReference type="Gene3D" id="3.40.50.620">
    <property type="entry name" value="HUPs"/>
    <property type="match status" value="1"/>
</dbReference>
<dbReference type="InterPro" id="IPR014729">
    <property type="entry name" value="Rossmann-like_a/b/a_fold"/>
</dbReference>
<keyword evidence="5" id="KW-0028">Amino-acid biosynthesis</keyword>
<evidence type="ECO:0000256" key="6">
    <source>
        <dbReference type="ARBA" id="ARBA00022741"/>
    </source>
</evidence>
<evidence type="ECO:0000313" key="10">
    <source>
        <dbReference type="EMBL" id="CZT14696.1"/>
    </source>
</evidence>
<dbReference type="Gene3D" id="3.90.1260.10">
    <property type="entry name" value="Argininosuccinate synthetase, chain A, domain 2"/>
    <property type="match status" value="1"/>
</dbReference>
<name>A0A2D3UUS8_9PEZI</name>
<dbReference type="RefSeq" id="XP_023621593.1">
    <property type="nucleotide sequence ID" value="XM_023765825.1"/>
</dbReference>
<evidence type="ECO:0000256" key="4">
    <source>
        <dbReference type="ARBA" id="ARBA00022598"/>
    </source>
</evidence>
<evidence type="ECO:0000313" key="11">
    <source>
        <dbReference type="Proteomes" id="UP000225277"/>
    </source>
</evidence>
<sequence length="435" mass="48418">MMGERRIESFEHIAQFEKRHAPIVTMFSGGLDSTYLLLRLQQLGFTNIHAVAVDVGAPIDKAELTKYAAHFGAQFKCLDGRELFVKQGVTSAIRAHATYMGMYPISSSLSRPVIARLVVDYANLLNASLLLHTANLSQNSLPRLNNSIRRCEFSGQFGSPYVLSAVSRERKAEELAAVGLTIMSERKLSGDENLWCREFEDGPVDDPEDFCIPEKAFEWTRCCNNAKVQKLTLDFENGSLVSIDGKKLPLIDAIALLNKEVGKFGHGRFVGLEPLSTDDKVLEVREAPAAAIIMDALRHLEIATLDSDTLELKQTLEQRWVREAVSGHWGSKSHTMCDTAIASALLGVGGSVTYNIDHMRFLPCSIVAQNPRYVRNRDEWEHKRSLLLYGKPYNQKIQGSKPKSFDQLAQRKSLGLVVSSAVQGFNQKLPINILV</sequence>
<dbReference type="PANTHER" id="PTHR11587">
    <property type="entry name" value="ARGININOSUCCINATE SYNTHASE"/>
    <property type="match status" value="1"/>
</dbReference>
<dbReference type="GO" id="GO:0005737">
    <property type="term" value="C:cytoplasm"/>
    <property type="evidence" value="ECO:0007669"/>
    <property type="project" value="TreeGrafter"/>
</dbReference>
<dbReference type="NCBIfam" id="NF038212">
    <property type="entry name" value="argG_rel"/>
    <property type="match status" value="1"/>
</dbReference>
<dbReference type="GeneID" id="35606762"/>